<comment type="similarity">
    <text evidence="2">Belongs to the PKI family.</text>
</comment>
<feature type="compositionally biased region" description="Low complexity" evidence="4">
    <location>
        <begin position="70"/>
        <end position="83"/>
    </location>
</feature>
<dbReference type="Ensembl" id="ENSFCTT00005031952.1">
    <property type="protein sequence ID" value="ENSFCTP00005021168.1"/>
    <property type="gene ID" value="ENSFCTG00005011377.1"/>
</dbReference>
<evidence type="ECO:0000313" key="5">
    <source>
        <dbReference type="Ensembl" id="ENSFCTP00005021168.1"/>
    </source>
</evidence>
<evidence type="ECO:0000256" key="1">
    <source>
        <dbReference type="ARBA" id="ARBA00002844"/>
    </source>
</evidence>
<evidence type="ECO:0000256" key="3">
    <source>
        <dbReference type="ARBA" id="ARBA00023013"/>
    </source>
</evidence>
<evidence type="ECO:0000256" key="4">
    <source>
        <dbReference type="SAM" id="MobiDB-lite"/>
    </source>
</evidence>
<reference evidence="5" key="3">
    <citation type="submission" date="2025-09" db="UniProtKB">
        <authorList>
            <consortium name="Ensembl"/>
        </authorList>
    </citation>
    <scope>IDENTIFICATION</scope>
    <source>
        <strain evidence="5">breed Abyssinian</strain>
    </source>
</reference>
<gene>
    <name evidence="5" type="primary">PKIB</name>
</gene>
<comment type="function">
    <text evidence="1">Extremely potent competitive inhibitor of cAMP-dependent protein kinase activity, this protein interacts with the catalytic subunit of the enzyme after the cAMP-induced dissociation of its regulatory chains.</text>
</comment>
<evidence type="ECO:0000313" key="6">
    <source>
        <dbReference type="Proteomes" id="UP000823872"/>
    </source>
</evidence>
<reference evidence="5 6" key="1">
    <citation type="submission" date="2021-02" db="EMBL/GenBank/DDBJ databases">
        <title>Safari Cat Assemblies.</title>
        <authorList>
            <person name="Bredemeyer K.R."/>
            <person name="Murphy W.J."/>
        </authorList>
    </citation>
    <scope>NUCLEOTIDE SEQUENCE [LARGE SCALE GENOMIC DNA]</scope>
</reference>
<feature type="region of interest" description="Disordered" evidence="4">
    <location>
        <begin position="181"/>
        <end position="203"/>
    </location>
</feature>
<accession>A0ABI7XFE6</accession>
<dbReference type="GeneTree" id="ENSGT00530000064264"/>
<reference evidence="5" key="2">
    <citation type="submission" date="2025-08" db="UniProtKB">
        <authorList>
            <consortium name="Ensembl"/>
        </authorList>
    </citation>
    <scope>IDENTIFICATION</scope>
    <source>
        <strain evidence="5">breed Abyssinian</strain>
    </source>
</reference>
<dbReference type="Proteomes" id="UP000823872">
    <property type="component" value="Chromosome B2"/>
</dbReference>
<feature type="region of interest" description="Disordered" evidence="4">
    <location>
        <begin position="1"/>
        <end position="127"/>
    </location>
</feature>
<proteinExistence type="inferred from homology"/>
<sequence length="237" mass="25266">TRLQESPARGANREEPLSLFPASLTAPRAPLHADTEEGVCVAGRGGERSAPGAGPACRSLRPPSHCHLLAAPQPSSSEASASQWTGKAAGSWSPRRSSRPQGGWANPRARTPGPGSARSSARGWGHGYTERHLIKRNLGEAGNHQVIEATQGRKDRNVAMRTDSSKMTDVEPVVNNFASSARTGRRNAVPDIQGSAGTGGISELPLRLEALSMEEDVKKKDEETTQCQLEKPPKEEK</sequence>
<organism evidence="5 6">
    <name type="scientific">Felis catus</name>
    <name type="common">Cat</name>
    <name type="synonym">Felis silvestris catus</name>
    <dbReference type="NCBI Taxonomy" id="9685"/>
    <lineage>
        <taxon>Eukaryota</taxon>
        <taxon>Metazoa</taxon>
        <taxon>Chordata</taxon>
        <taxon>Craniata</taxon>
        <taxon>Vertebrata</taxon>
        <taxon>Euteleostomi</taxon>
        <taxon>Mammalia</taxon>
        <taxon>Eutheria</taxon>
        <taxon>Laurasiatheria</taxon>
        <taxon>Carnivora</taxon>
        <taxon>Feliformia</taxon>
        <taxon>Felidae</taxon>
        <taxon>Felinae</taxon>
        <taxon>Felis</taxon>
    </lineage>
</organism>
<feature type="region of interest" description="Disordered" evidence="4">
    <location>
        <begin position="150"/>
        <end position="169"/>
    </location>
</feature>
<dbReference type="PANTHER" id="PTHR15416">
    <property type="entry name" value="CAMP-DEPENDENT PROTEIN KINASE INHIBITOR/PKI"/>
    <property type="match status" value="1"/>
</dbReference>
<keyword evidence="6" id="KW-1185">Reference proteome</keyword>
<dbReference type="InterPro" id="IPR004171">
    <property type="entry name" value="cAMP_dep_PKI"/>
</dbReference>
<dbReference type="Pfam" id="PF02827">
    <property type="entry name" value="PKI"/>
    <property type="match status" value="1"/>
</dbReference>
<feature type="compositionally biased region" description="Basic and acidic residues" evidence="4">
    <location>
        <begin position="151"/>
        <end position="169"/>
    </location>
</feature>
<keyword evidence="3" id="KW-0649">Protein kinase inhibitor</keyword>
<protein>
    <submittedName>
        <fullName evidence="5">cAMP-dependent protein kinase inhibitor beta</fullName>
    </submittedName>
</protein>
<feature type="region of interest" description="Disordered" evidence="4">
    <location>
        <begin position="215"/>
        <end position="237"/>
    </location>
</feature>
<name>A0ABI7XFE6_FELCA</name>
<evidence type="ECO:0000256" key="2">
    <source>
        <dbReference type="ARBA" id="ARBA00006393"/>
    </source>
</evidence>